<dbReference type="Proteomes" id="UP000765509">
    <property type="component" value="Unassembled WGS sequence"/>
</dbReference>
<reference evidence="1" key="1">
    <citation type="submission" date="2021-03" db="EMBL/GenBank/DDBJ databases">
        <title>Draft genome sequence of rust myrtle Austropuccinia psidii MF-1, a brazilian biotype.</title>
        <authorList>
            <person name="Quecine M.C."/>
            <person name="Pachon D.M.R."/>
            <person name="Bonatelli M.L."/>
            <person name="Correr F.H."/>
            <person name="Franceschini L.M."/>
            <person name="Leite T.F."/>
            <person name="Margarido G.R.A."/>
            <person name="Almeida C.A."/>
            <person name="Ferrarezi J.A."/>
            <person name="Labate C.A."/>
        </authorList>
    </citation>
    <scope>NUCLEOTIDE SEQUENCE</scope>
    <source>
        <strain evidence="1">MF-1</strain>
    </source>
</reference>
<dbReference type="EMBL" id="AVOT02009584">
    <property type="protein sequence ID" value="MBW0488397.1"/>
    <property type="molecule type" value="Genomic_DNA"/>
</dbReference>
<gene>
    <name evidence="1" type="ORF">O181_028112</name>
</gene>
<evidence type="ECO:0000313" key="2">
    <source>
        <dbReference type="Proteomes" id="UP000765509"/>
    </source>
</evidence>
<accession>A0A9Q3H2A6</accession>
<proteinExistence type="predicted"/>
<sequence length="119" mass="12787">MDPRNLTSLSKENVGYEGQNNVGDSILIWGEEETSAELKADDKSEDSKAIGLLGSEVKEDELSKLINETDSSIYNAGAEIFPKFSNELSSFNGSRAGADSCAIYSEEISSPSFFFNSGG</sequence>
<evidence type="ECO:0000313" key="1">
    <source>
        <dbReference type="EMBL" id="MBW0488397.1"/>
    </source>
</evidence>
<keyword evidence="2" id="KW-1185">Reference proteome</keyword>
<protein>
    <submittedName>
        <fullName evidence="1">Uncharacterized protein</fullName>
    </submittedName>
</protein>
<comment type="caution">
    <text evidence="1">The sequence shown here is derived from an EMBL/GenBank/DDBJ whole genome shotgun (WGS) entry which is preliminary data.</text>
</comment>
<organism evidence="1 2">
    <name type="scientific">Austropuccinia psidii MF-1</name>
    <dbReference type="NCBI Taxonomy" id="1389203"/>
    <lineage>
        <taxon>Eukaryota</taxon>
        <taxon>Fungi</taxon>
        <taxon>Dikarya</taxon>
        <taxon>Basidiomycota</taxon>
        <taxon>Pucciniomycotina</taxon>
        <taxon>Pucciniomycetes</taxon>
        <taxon>Pucciniales</taxon>
        <taxon>Sphaerophragmiaceae</taxon>
        <taxon>Austropuccinia</taxon>
    </lineage>
</organism>
<dbReference type="AlphaFoldDB" id="A0A9Q3H2A6"/>
<name>A0A9Q3H2A6_9BASI</name>